<evidence type="ECO:0000313" key="2">
    <source>
        <dbReference type="EMBL" id="KAH7060807.1"/>
    </source>
</evidence>
<proteinExistence type="predicted"/>
<feature type="compositionally biased region" description="Low complexity" evidence="1">
    <location>
        <begin position="168"/>
        <end position="193"/>
    </location>
</feature>
<keyword evidence="3" id="KW-1185">Reference proteome</keyword>
<reference evidence="2 3" key="1">
    <citation type="journal article" date="2021" name="Nat. Commun.">
        <title>Genetic determinants of endophytism in the Arabidopsis root mycobiome.</title>
        <authorList>
            <person name="Mesny F."/>
            <person name="Miyauchi S."/>
            <person name="Thiergart T."/>
            <person name="Pickel B."/>
            <person name="Atanasova L."/>
            <person name="Karlsson M."/>
            <person name="Huettel B."/>
            <person name="Barry K.W."/>
            <person name="Haridas S."/>
            <person name="Chen C."/>
            <person name="Bauer D."/>
            <person name="Andreopoulos W."/>
            <person name="Pangilinan J."/>
            <person name="LaButti K."/>
            <person name="Riley R."/>
            <person name="Lipzen A."/>
            <person name="Clum A."/>
            <person name="Drula E."/>
            <person name="Henrissat B."/>
            <person name="Kohler A."/>
            <person name="Grigoriev I.V."/>
            <person name="Martin F.M."/>
            <person name="Hacquard S."/>
        </authorList>
    </citation>
    <scope>NUCLEOTIDE SEQUENCE [LARGE SCALE GENOMIC DNA]</scope>
    <source>
        <strain evidence="2 3">MPI-SDFR-AT-0080</strain>
    </source>
</reference>
<feature type="compositionally biased region" description="Polar residues" evidence="1">
    <location>
        <begin position="21"/>
        <end position="51"/>
    </location>
</feature>
<sequence>MVGVVGVVPSFCPAPPPTSPGGNVQQQPLNTPSNLNHNGIPSTHPRNNNPWSLVYPPSPESPCTRPNSIDHTCNDNDNDNTPHANTADRTAARPYPRVDSDTGAMRAQQSRSELGRAEGDETTRDHGVAASSLLPSDSDKRWDLLGSAPPAEHHQHHHYGGTENEKNSSNYYYSSSSSSQSTPLLARSSSSSSSGGGPIAHHFPHSSPSCYSAASTTSLVNAFGEGGYIVGRRESESAVRLKERGKMLDRVVTVGAKICDFCARMAGMVVMRREGEKKEKKGKKEGKGAVIVDGVRTGNGDGEEKEGGCGEWDGQTEYEWVLEEARAYERRAMMDCCMNY</sequence>
<organism evidence="2 3">
    <name type="scientific">Macrophomina phaseolina</name>
    <dbReference type="NCBI Taxonomy" id="35725"/>
    <lineage>
        <taxon>Eukaryota</taxon>
        <taxon>Fungi</taxon>
        <taxon>Dikarya</taxon>
        <taxon>Ascomycota</taxon>
        <taxon>Pezizomycotina</taxon>
        <taxon>Dothideomycetes</taxon>
        <taxon>Dothideomycetes incertae sedis</taxon>
        <taxon>Botryosphaeriales</taxon>
        <taxon>Botryosphaeriaceae</taxon>
        <taxon>Macrophomina</taxon>
    </lineage>
</organism>
<gene>
    <name evidence="2" type="ORF">B0J12DRAFT_782814</name>
</gene>
<accession>A0ABQ8GMA8</accession>
<protein>
    <submittedName>
        <fullName evidence="2">Uncharacterized protein</fullName>
    </submittedName>
</protein>
<evidence type="ECO:0000313" key="3">
    <source>
        <dbReference type="Proteomes" id="UP000774617"/>
    </source>
</evidence>
<dbReference type="EMBL" id="JAGTJR010000005">
    <property type="protein sequence ID" value="KAH7060807.1"/>
    <property type="molecule type" value="Genomic_DNA"/>
</dbReference>
<evidence type="ECO:0000256" key="1">
    <source>
        <dbReference type="SAM" id="MobiDB-lite"/>
    </source>
</evidence>
<feature type="region of interest" description="Disordered" evidence="1">
    <location>
        <begin position="1"/>
        <end position="201"/>
    </location>
</feature>
<dbReference type="Proteomes" id="UP000774617">
    <property type="component" value="Unassembled WGS sequence"/>
</dbReference>
<comment type="caution">
    <text evidence="2">The sequence shown here is derived from an EMBL/GenBank/DDBJ whole genome shotgun (WGS) entry which is preliminary data.</text>
</comment>
<name>A0ABQ8GMA8_9PEZI</name>
<feature type="compositionally biased region" description="Basic and acidic residues" evidence="1">
    <location>
        <begin position="113"/>
        <end position="127"/>
    </location>
</feature>